<dbReference type="OrthoDB" id="164904at2759"/>
<evidence type="ECO:0000256" key="1">
    <source>
        <dbReference type="SAM" id="MobiDB-lite"/>
    </source>
</evidence>
<dbReference type="EMBL" id="NBNE01021554">
    <property type="protein sequence ID" value="OWY90910.1"/>
    <property type="molecule type" value="Genomic_DNA"/>
</dbReference>
<proteinExistence type="predicted"/>
<evidence type="ECO:0000313" key="2">
    <source>
        <dbReference type="EMBL" id="OWY90910.1"/>
    </source>
</evidence>
<protein>
    <submittedName>
        <fullName evidence="2">Uncharacterized protein</fullName>
    </submittedName>
</protein>
<dbReference type="AlphaFoldDB" id="A0A225UDB7"/>
<sequence>PHEPELLCLYCLLVDVSRSFGIQALFDDTNRFVFLRMTDRMIELIAETPSYKAQEFLADIKDRAAKHLSALNDWQRSSVAPADIKKNLHVLKHIISHVTHGWVSREDPTVHKCVDVLKHHIQKHKDHTQLIDQLDFIMMDDSKRMVHHHTMKTSTCKITETKRQAKRKRKAKKENVD</sequence>
<evidence type="ECO:0000313" key="3">
    <source>
        <dbReference type="Proteomes" id="UP000198211"/>
    </source>
</evidence>
<keyword evidence="3" id="KW-1185">Reference proteome</keyword>
<dbReference type="Proteomes" id="UP000198211">
    <property type="component" value="Unassembled WGS sequence"/>
</dbReference>
<reference evidence="3" key="1">
    <citation type="submission" date="2017-03" db="EMBL/GenBank/DDBJ databases">
        <title>Phytopthora megakarya and P. palmivora, two closely related causual agents of cacao black pod achieved similar genome size and gene model numbers by different mechanisms.</title>
        <authorList>
            <person name="Ali S."/>
            <person name="Shao J."/>
            <person name="Larry D.J."/>
            <person name="Kronmiller B."/>
            <person name="Shen D."/>
            <person name="Strem M.D."/>
            <person name="Melnick R.L."/>
            <person name="Guiltinan M.J."/>
            <person name="Tyler B.M."/>
            <person name="Meinhardt L.W."/>
            <person name="Bailey B.A."/>
        </authorList>
    </citation>
    <scope>NUCLEOTIDE SEQUENCE [LARGE SCALE GENOMIC DNA]</scope>
    <source>
        <strain evidence="3">zdho120</strain>
    </source>
</reference>
<accession>A0A225UDB7</accession>
<organism evidence="2 3">
    <name type="scientific">Phytophthora megakarya</name>
    <dbReference type="NCBI Taxonomy" id="4795"/>
    <lineage>
        <taxon>Eukaryota</taxon>
        <taxon>Sar</taxon>
        <taxon>Stramenopiles</taxon>
        <taxon>Oomycota</taxon>
        <taxon>Peronosporomycetes</taxon>
        <taxon>Peronosporales</taxon>
        <taxon>Peronosporaceae</taxon>
        <taxon>Phytophthora</taxon>
    </lineage>
</organism>
<feature type="non-terminal residue" evidence="2">
    <location>
        <position position="1"/>
    </location>
</feature>
<gene>
    <name evidence="2" type="ORF">PHMEG_00040735</name>
</gene>
<feature type="region of interest" description="Disordered" evidence="1">
    <location>
        <begin position="148"/>
        <end position="177"/>
    </location>
</feature>
<name>A0A225UDB7_9STRA</name>
<feature type="compositionally biased region" description="Basic residues" evidence="1">
    <location>
        <begin position="164"/>
        <end position="177"/>
    </location>
</feature>
<comment type="caution">
    <text evidence="2">The sequence shown here is derived from an EMBL/GenBank/DDBJ whole genome shotgun (WGS) entry which is preliminary data.</text>
</comment>